<evidence type="ECO:0000313" key="2">
    <source>
        <dbReference type="EMBL" id="CDX31579.1"/>
    </source>
</evidence>
<protein>
    <submittedName>
        <fullName evidence="2">Uncharacterized protein</fullName>
    </submittedName>
</protein>
<feature type="region of interest" description="Disordered" evidence="1">
    <location>
        <begin position="28"/>
        <end position="55"/>
    </location>
</feature>
<reference evidence="2 3" key="1">
    <citation type="submission" date="2014-08" db="EMBL/GenBank/DDBJ databases">
        <authorList>
            <person name="Moulin Lionel"/>
        </authorList>
    </citation>
    <scope>NUCLEOTIDE SEQUENCE [LARGE SCALE GENOMIC DNA]</scope>
</reference>
<name>A0A090ERI9_MESPL</name>
<evidence type="ECO:0000313" key="3">
    <source>
        <dbReference type="Proteomes" id="UP000046373"/>
    </source>
</evidence>
<evidence type="ECO:0000256" key="1">
    <source>
        <dbReference type="SAM" id="MobiDB-lite"/>
    </source>
</evidence>
<sequence>MRLCQAQLRTISNSWHLVLPGNFRRRLSATGDGKLTNRDVENAGESGLGPSKELD</sequence>
<accession>A0A090ERI9</accession>
<dbReference type="EMBL" id="CCNB01000006">
    <property type="protein sequence ID" value="CDX31579.1"/>
    <property type="molecule type" value="Genomic_DNA"/>
</dbReference>
<dbReference type="AlphaFoldDB" id="A0A090ERI9"/>
<organism evidence="2 3">
    <name type="scientific">Mesorhizobium plurifarium</name>
    <dbReference type="NCBI Taxonomy" id="69974"/>
    <lineage>
        <taxon>Bacteria</taxon>
        <taxon>Pseudomonadati</taxon>
        <taxon>Pseudomonadota</taxon>
        <taxon>Alphaproteobacteria</taxon>
        <taxon>Hyphomicrobiales</taxon>
        <taxon>Phyllobacteriaceae</taxon>
        <taxon>Mesorhizobium</taxon>
    </lineage>
</organism>
<gene>
    <name evidence="2" type="ORF">MPLDJ20_140334</name>
</gene>
<proteinExistence type="predicted"/>
<dbReference type="Proteomes" id="UP000046373">
    <property type="component" value="Unassembled WGS sequence"/>
</dbReference>